<reference evidence="3" key="1">
    <citation type="submission" date="2012-03" db="EMBL/GenBank/DDBJ databases">
        <title>Functional metagenomics reveals considerable lignocellulase gene clusters in the gut microbiome of a wood-feeding higher termite.</title>
        <authorList>
            <person name="Liu N."/>
        </authorList>
    </citation>
    <scope>NUCLEOTIDE SEQUENCE</scope>
</reference>
<keyword evidence="2" id="KW-1133">Transmembrane helix</keyword>
<sequence length="1068" mass="114162">MIAQQSDTNALNIDKKRGNLFYKSHPTALQREGDIEMKRMKIIAAILMALIAVLPFVSCGGNGDSRQALATPTGLDIDADTFTLQWSAVSGAAGYEVDISGPRTLKETVTDEAYPLGRLANDHGVYSIRVKALAQSGSPLFRDSGYSTKEVEPAEYIFVFDDTSSPSVMRAVGGGRAITGLTNYGKGLSNIVIPSSYKGQDVTDIGDNAFAGGSSVASVVIPPTIVVIGANAFSGTSITEIDIPASVTEIGNGAFSGLTLVIVILNWNAADLNNVNISDAFEGAQVDTISVPEGTSDAYEEALPPEVKDAVTEDTYYTVTFDANGGILSGSTFVAVKENDKVARPENDPERNGYVFDGWLLANAPYDFNTEVTGNITLIAQWTAIPADDPFELWLATLNTDTPRQDQLASFGFTPANWNAISSGMRGYQFISNEEGWGPVIYWTDQNPTTYNSRKTTVASQLGAEWYYEDDTYVSKGEYGGDGYYVEGHLTTVALTENGVTYPAGFMSFMFNGYYPGSGGPGDGGTLTLTGIPEEYNGKWTRVDGYNDIIGDFAGCTWDSSTEEWYPVQISNRSVSLPLWIEYVNGEVSEMRRYNGNDTAAVVKFAICNDPEFENTIAEVVFYAVTFSNGSATITWDQADAIYEGGEPGGPGDGVTIIVNNTSGTADVTGYTPNQGYYVVATGGIGANAFYAAASGTNSSVLNAVSLGNPTAIFTVWGAAFETTQTGSTLTLGNYNGNGTVSFSYAVFNKASITWAEFQELRDYMNDEGPRPSWLVDLGSATGTAVNGRITVVLSGGGEPGGPGDGNIIGSVETSNRTVTITGLQDYAGDRVFVFKGYVENTGTTLFAASSATTSGFETAVIQNNGSVTLNVWQLNYTDETTGYFADLVNYTGSGDFELELFIIDNSKPSITWTESRESFDAIELPSWYIDSAYATGTASTGNMTAQVQEGVGPGGPGGGDAWEDFLNSLSTGTPTPEQLAAIGFNQTNWNAIKNGFIGYEVVYDDVYAEVSVYLYWINQTEASYNAKISSVIEQVGGTIVGEGGNADSIERQLYYEENGKYNCFFIC</sequence>
<name>A0A806KRL9_9BACT</name>
<evidence type="ECO:0000256" key="2">
    <source>
        <dbReference type="SAM" id="Phobius"/>
    </source>
</evidence>
<dbReference type="InterPro" id="IPR032675">
    <property type="entry name" value="LRR_dom_sf"/>
</dbReference>
<dbReference type="InterPro" id="IPR026906">
    <property type="entry name" value="LRR_5"/>
</dbReference>
<dbReference type="Gene3D" id="3.80.10.10">
    <property type="entry name" value="Ribonuclease Inhibitor"/>
    <property type="match status" value="1"/>
</dbReference>
<protein>
    <submittedName>
        <fullName evidence="3">Cell surface protein</fullName>
    </submittedName>
</protein>
<proteinExistence type="predicted"/>
<dbReference type="InterPro" id="IPR042229">
    <property type="entry name" value="Listeria/Bacterioides_rpt_sf"/>
</dbReference>
<organism evidence="3">
    <name type="scientific">uncultured bacterium contig00076</name>
    <dbReference type="NCBI Taxonomy" id="1181554"/>
    <lineage>
        <taxon>Bacteria</taxon>
        <taxon>environmental samples</taxon>
    </lineage>
</organism>
<keyword evidence="2" id="KW-0472">Membrane</keyword>
<accession>A0A806KRL9</accession>
<dbReference type="Gene3D" id="2.60.40.4270">
    <property type="entry name" value="Listeria-Bacteroides repeat domain"/>
    <property type="match status" value="1"/>
</dbReference>
<dbReference type="AlphaFoldDB" id="A0A806KRL9"/>
<dbReference type="InterPro" id="IPR013378">
    <property type="entry name" value="InlB-like_B-rpt"/>
</dbReference>
<dbReference type="GO" id="GO:0030313">
    <property type="term" value="C:cell envelope"/>
    <property type="evidence" value="ECO:0007669"/>
    <property type="project" value="UniProtKB-SubCell"/>
</dbReference>
<dbReference type="NCBIfam" id="TIGR02543">
    <property type="entry name" value="List_Bact_rpt"/>
    <property type="match status" value="1"/>
</dbReference>
<dbReference type="Pfam" id="PF09479">
    <property type="entry name" value="Flg_new"/>
    <property type="match status" value="1"/>
</dbReference>
<dbReference type="Pfam" id="PF13306">
    <property type="entry name" value="LRR_5"/>
    <property type="match status" value="1"/>
</dbReference>
<comment type="subcellular location">
    <subcellularLocation>
        <location evidence="1">Cell envelope</location>
    </subcellularLocation>
</comment>
<evidence type="ECO:0000313" key="3">
    <source>
        <dbReference type="EMBL" id="AGS53739.1"/>
    </source>
</evidence>
<dbReference type="EMBL" id="JQ844247">
    <property type="protein sequence ID" value="AGS53739.1"/>
    <property type="molecule type" value="Genomic_DNA"/>
</dbReference>
<evidence type="ECO:0000256" key="1">
    <source>
        <dbReference type="ARBA" id="ARBA00004196"/>
    </source>
</evidence>
<feature type="transmembrane region" description="Helical" evidence="2">
    <location>
        <begin position="40"/>
        <end position="57"/>
    </location>
</feature>
<keyword evidence="2" id="KW-0812">Transmembrane</keyword>